<protein>
    <submittedName>
        <fullName evidence="1">Uncharacterized protein</fullName>
    </submittedName>
</protein>
<evidence type="ECO:0000313" key="2">
    <source>
        <dbReference type="Proteomes" id="UP000824881"/>
    </source>
</evidence>
<evidence type="ECO:0000313" key="1">
    <source>
        <dbReference type="EMBL" id="KAG9220097.1"/>
    </source>
</evidence>
<accession>A0ACB7IPG0</accession>
<comment type="caution">
    <text evidence="1">The sequence shown here is derived from an EMBL/GenBank/DDBJ whole genome shotgun (WGS) entry which is preliminary data.</text>
</comment>
<dbReference type="Proteomes" id="UP000824881">
    <property type="component" value="Unassembled WGS sequence"/>
</dbReference>
<reference evidence="1 2" key="1">
    <citation type="journal article" date="2021" name="Appl. Environ. Microbiol.">
        <title>Genetic linkage and physical mapping for an oyster mushroom Pleurotus cornucopiae and QTL analysis for the trait cap color.</title>
        <authorList>
            <person name="Zhang Y."/>
            <person name="Gao W."/>
            <person name="Sonnenberg A."/>
            <person name="Chen Q."/>
            <person name="Zhang J."/>
            <person name="Huang C."/>
        </authorList>
    </citation>
    <scope>NUCLEOTIDE SEQUENCE [LARGE SCALE GENOMIC DNA]</scope>
    <source>
        <strain evidence="1">CCMSSC00406</strain>
    </source>
</reference>
<sequence>MVDPGMPKGIRGVKFISKDVEDPVSGTKLTFSVHFPRVGAIVKIHRMFGNETMDEEHGRMMLCPDGQIALCNDSASGTFIYNDNETNSLLKGQHRSIKHGDTVIFGAPKYEAKGSKLVRVVMHVILDKAPATTPLSVALSESPRKQPTITRREPRRNKSDPSLGKTIKRKKDNRERLPGTKLNIPVETSSRSSSPSPLRVVKKDVDESPHVSAPLRPSVRTQDPSPALTNKEMHTRPHSSSPPQVAKRSSDDSSTGEVRIVVTPPKLAVRRGPIRRNSRSTSDLSSVSNAQYDASQRLLGQPARLQTGLETRSHSTSPASVVATNPRLAHQAHRNNKSTSNLPDGGVVRDQAVDGRLVSGRPNEHPLLGSHSSSSALEEDVAPRKHTQLNRELTIPAMSGLDLGDGIDVLTGDRMMCALKSTVNAPLRNSAVPEARASTNIITFDNLNTLRSELGGNIGAKIILPCPVDIGADIRSLFLKETHKRASIFFVQYQAEGTFPMERLNDPTIKSKHRNKSPEAFRNMHGDYFVDGIIRGYRHRIIVACSAKDVSNRKETEYEAKVSVANFFQIGGRSGKEAKTSENYSILDASMELYGYPITATSLPAGSLEEARKILEDLPPPTGSPVSAVLRHYSLLDYPQLPMEVNIDPSAFKHLQEMREIHARLQTLLVHPAISKTSEERQVSRATRLFEEQRTRLAGDSPEILEQRKRILDELEDAEMEAEYRMRRWSLIEKTREMTKAIRTFGLDDQSYRWECGLLGVPVRGEFGNLKRVELKSGDVVWEIEWTTPLIPERRHWSLRSSGLVKHLRLSSESGGGRRSFVAKTDTPTFDQCIVGTQFIVLGWSLSCTCRSKTPPQVTAKLSDECILKDEFEVCIDASISAEWRCRVTFIRGPE</sequence>
<gene>
    <name evidence="1" type="ORF">CCMSSC00406_0009880</name>
</gene>
<organism evidence="1 2">
    <name type="scientific">Pleurotus cornucopiae</name>
    <name type="common">Cornucopia mushroom</name>
    <dbReference type="NCBI Taxonomy" id="5321"/>
    <lineage>
        <taxon>Eukaryota</taxon>
        <taxon>Fungi</taxon>
        <taxon>Dikarya</taxon>
        <taxon>Basidiomycota</taxon>
        <taxon>Agaricomycotina</taxon>
        <taxon>Agaricomycetes</taxon>
        <taxon>Agaricomycetidae</taxon>
        <taxon>Agaricales</taxon>
        <taxon>Pleurotineae</taxon>
        <taxon>Pleurotaceae</taxon>
        <taxon>Pleurotus</taxon>
    </lineage>
</organism>
<dbReference type="EMBL" id="WQMT02000008">
    <property type="protein sequence ID" value="KAG9220097.1"/>
    <property type="molecule type" value="Genomic_DNA"/>
</dbReference>
<name>A0ACB7IPG0_PLECO</name>
<proteinExistence type="predicted"/>
<keyword evidence="2" id="KW-1185">Reference proteome</keyword>